<gene>
    <name evidence="1" type="ORF">MNBD_BACTEROID03-2714</name>
</gene>
<accession>A0A3B0TQ70</accession>
<name>A0A3B0TQ70_9ZZZZ</name>
<dbReference type="AlphaFoldDB" id="A0A3B0TQ70"/>
<dbReference type="EMBL" id="UOEL01000134">
    <property type="protein sequence ID" value="VAW16602.1"/>
    <property type="molecule type" value="Genomic_DNA"/>
</dbReference>
<proteinExistence type="predicted"/>
<evidence type="ECO:0000313" key="1">
    <source>
        <dbReference type="EMBL" id="VAW16602.1"/>
    </source>
</evidence>
<protein>
    <submittedName>
        <fullName evidence="1">Uncharacterized protein</fullName>
    </submittedName>
</protein>
<reference evidence="1" key="1">
    <citation type="submission" date="2018-06" db="EMBL/GenBank/DDBJ databases">
        <authorList>
            <person name="Zhirakovskaya E."/>
        </authorList>
    </citation>
    <scope>NUCLEOTIDE SEQUENCE</scope>
</reference>
<organism evidence="1">
    <name type="scientific">hydrothermal vent metagenome</name>
    <dbReference type="NCBI Taxonomy" id="652676"/>
    <lineage>
        <taxon>unclassified sequences</taxon>
        <taxon>metagenomes</taxon>
        <taxon>ecological metagenomes</taxon>
    </lineage>
</organism>
<sequence>MALIVPKLKDSWANSVSLKDNHRTMILTDFLLDFFIETRKNTENICLPLAIEDYVVQPSSMFRPLNGI</sequence>